<protein>
    <submittedName>
        <fullName evidence="7">MFS transporter</fullName>
    </submittedName>
</protein>
<dbReference type="SUPFAM" id="SSF103473">
    <property type="entry name" value="MFS general substrate transporter"/>
    <property type="match status" value="1"/>
</dbReference>
<dbReference type="Proteomes" id="UP000708576">
    <property type="component" value="Unassembled WGS sequence"/>
</dbReference>
<dbReference type="Pfam" id="PF07690">
    <property type="entry name" value="MFS_1"/>
    <property type="match status" value="1"/>
</dbReference>
<dbReference type="InterPro" id="IPR036259">
    <property type="entry name" value="MFS_trans_sf"/>
</dbReference>
<dbReference type="PROSITE" id="PS50850">
    <property type="entry name" value="MFS"/>
    <property type="match status" value="1"/>
</dbReference>
<organism evidence="7 8">
    <name type="scientific">Carboxylicivirga linearis</name>
    <dbReference type="NCBI Taxonomy" id="1628157"/>
    <lineage>
        <taxon>Bacteria</taxon>
        <taxon>Pseudomonadati</taxon>
        <taxon>Bacteroidota</taxon>
        <taxon>Bacteroidia</taxon>
        <taxon>Marinilabiliales</taxon>
        <taxon>Marinilabiliaceae</taxon>
        <taxon>Carboxylicivirga</taxon>
    </lineage>
</organism>
<feature type="domain" description="Major facilitator superfamily (MFS) profile" evidence="6">
    <location>
        <begin position="12"/>
        <end position="385"/>
    </location>
</feature>
<dbReference type="PANTHER" id="PTHR43129:SF1">
    <property type="entry name" value="FOSMIDOMYCIN RESISTANCE PROTEIN"/>
    <property type="match status" value="1"/>
</dbReference>
<evidence type="ECO:0000256" key="2">
    <source>
        <dbReference type="ARBA" id="ARBA00022692"/>
    </source>
</evidence>
<gene>
    <name evidence="7" type="ORF">KEM10_06725</name>
</gene>
<evidence type="ECO:0000313" key="7">
    <source>
        <dbReference type="EMBL" id="MBS2097970.1"/>
    </source>
</evidence>
<dbReference type="Gene3D" id="1.20.1250.20">
    <property type="entry name" value="MFS general substrate transporter like domains"/>
    <property type="match status" value="2"/>
</dbReference>
<feature type="transmembrane region" description="Helical" evidence="5">
    <location>
        <begin position="43"/>
        <end position="69"/>
    </location>
</feature>
<feature type="transmembrane region" description="Helical" evidence="5">
    <location>
        <begin position="300"/>
        <end position="319"/>
    </location>
</feature>
<evidence type="ECO:0000256" key="5">
    <source>
        <dbReference type="SAM" id="Phobius"/>
    </source>
</evidence>
<evidence type="ECO:0000256" key="1">
    <source>
        <dbReference type="ARBA" id="ARBA00004141"/>
    </source>
</evidence>
<dbReference type="EMBL" id="JAGUCO010000003">
    <property type="protein sequence ID" value="MBS2097970.1"/>
    <property type="molecule type" value="Genomic_DNA"/>
</dbReference>
<keyword evidence="3 5" id="KW-1133">Transmembrane helix</keyword>
<feature type="transmembrane region" description="Helical" evidence="5">
    <location>
        <begin position="203"/>
        <end position="224"/>
    </location>
</feature>
<evidence type="ECO:0000313" key="8">
    <source>
        <dbReference type="Proteomes" id="UP000708576"/>
    </source>
</evidence>
<dbReference type="RefSeq" id="WP_212215131.1">
    <property type="nucleotide sequence ID" value="NZ_JAGUCO010000003.1"/>
</dbReference>
<feature type="transmembrane region" description="Helical" evidence="5">
    <location>
        <begin position="12"/>
        <end position="37"/>
    </location>
</feature>
<feature type="transmembrane region" description="Helical" evidence="5">
    <location>
        <begin position="244"/>
        <end position="264"/>
    </location>
</feature>
<dbReference type="InterPro" id="IPR020846">
    <property type="entry name" value="MFS_dom"/>
</dbReference>
<dbReference type="PROSITE" id="PS00216">
    <property type="entry name" value="SUGAR_TRANSPORT_1"/>
    <property type="match status" value="1"/>
</dbReference>
<feature type="transmembrane region" description="Helical" evidence="5">
    <location>
        <begin position="99"/>
        <end position="117"/>
    </location>
</feature>
<proteinExistence type="predicted"/>
<keyword evidence="8" id="KW-1185">Reference proteome</keyword>
<name>A0ABS5JT44_9BACT</name>
<evidence type="ECO:0000256" key="3">
    <source>
        <dbReference type="ARBA" id="ARBA00022989"/>
    </source>
</evidence>
<feature type="transmembrane region" description="Helical" evidence="5">
    <location>
        <begin position="363"/>
        <end position="381"/>
    </location>
</feature>
<dbReference type="PANTHER" id="PTHR43129">
    <property type="entry name" value="FOSMIDOMYCIN RESISTANCE PROTEIN"/>
    <property type="match status" value="1"/>
</dbReference>
<sequence>MNKAKEKFETGKVLLISLAHFFHDVYTAFLAPLLPYLRESMGISLTFAGFLSVVQRLPTLFNPLVGILAERTKSRYFVIFTPAVTAVSMSLMAVAPHKIYLVLLVLISGISSSFFHVPSPVMMRKVSGKRIGMGMSFYMVGGELARSVGPVAVVGAIELWGLKGITYFIPTGILASVLLYFRLRNISVAESIQNHSGLEYLKVFRKFLPLVSTIALILFFRAAMKSALTFYLPVYITSHGDSKIWAGISLSILQAAGVIGTMFAGTISDKIGRRSMMVIATSAAPILFFGFLYTTGFLQMVFLVLCGLFLFATGPVFLAIVNEYKTEHSNFVNAVFMTTTFLIGATMVLLVGMLGDFFSLETTYHIVGLFAFLAIPFSFRIPRRK</sequence>
<feature type="transmembrane region" description="Helical" evidence="5">
    <location>
        <begin position="76"/>
        <end position="93"/>
    </location>
</feature>
<comment type="caution">
    <text evidence="7">The sequence shown here is derived from an EMBL/GenBank/DDBJ whole genome shotgun (WGS) entry which is preliminary data.</text>
</comment>
<evidence type="ECO:0000259" key="6">
    <source>
        <dbReference type="PROSITE" id="PS50850"/>
    </source>
</evidence>
<dbReference type="InterPro" id="IPR005829">
    <property type="entry name" value="Sugar_transporter_CS"/>
</dbReference>
<dbReference type="CDD" id="cd17478">
    <property type="entry name" value="MFS_FsR"/>
    <property type="match status" value="1"/>
</dbReference>
<dbReference type="InterPro" id="IPR011701">
    <property type="entry name" value="MFS"/>
</dbReference>
<keyword evidence="4 5" id="KW-0472">Membrane</keyword>
<feature type="transmembrane region" description="Helical" evidence="5">
    <location>
        <begin position="137"/>
        <end position="159"/>
    </location>
</feature>
<feature type="transmembrane region" description="Helical" evidence="5">
    <location>
        <begin position="165"/>
        <end position="183"/>
    </location>
</feature>
<accession>A0ABS5JT44</accession>
<reference evidence="7 8" key="1">
    <citation type="journal article" date="2015" name="Int. J. Syst. Evol. Microbiol.">
        <title>Carboxylicivirga linearis sp. nov., isolated from a sea cucumber culture pond.</title>
        <authorList>
            <person name="Wang F.Q."/>
            <person name="Zhou Y.X."/>
            <person name="Lin X.Z."/>
            <person name="Chen G.J."/>
            <person name="Du Z.J."/>
        </authorList>
    </citation>
    <scope>NUCLEOTIDE SEQUENCE [LARGE SCALE GENOMIC DNA]</scope>
    <source>
        <strain evidence="7 8">FB218</strain>
    </source>
</reference>
<feature type="transmembrane region" description="Helical" evidence="5">
    <location>
        <begin position="276"/>
        <end position="294"/>
    </location>
</feature>
<keyword evidence="2 5" id="KW-0812">Transmembrane</keyword>
<comment type="subcellular location">
    <subcellularLocation>
        <location evidence="1">Membrane</location>
        <topology evidence="1">Multi-pass membrane protein</topology>
    </subcellularLocation>
</comment>
<evidence type="ECO:0000256" key="4">
    <source>
        <dbReference type="ARBA" id="ARBA00023136"/>
    </source>
</evidence>
<feature type="transmembrane region" description="Helical" evidence="5">
    <location>
        <begin position="331"/>
        <end position="351"/>
    </location>
</feature>